<gene>
    <name evidence="1" type="ORF">NCTC10166_00289</name>
</gene>
<evidence type="ECO:0000313" key="2">
    <source>
        <dbReference type="Proteomes" id="UP000289440"/>
    </source>
</evidence>
<dbReference type="EMBL" id="LR214951">
    <property type="protein sequence ID" value="VEU59321.1"/>
    <property type="molecule type" value="Genomic_DNA"/>
</dbReference>
<proteinExistence type="predicted"/>
<name>A0A449A4Y1_9BACT</name>
<sequence length="92" mass="10883">MSINRKINLESAYAKAYENEKNSDEKLTKLQNKNNQKLFVKKIANKKTRNQFCYSIPIEYAKMLETLANETNKTKSQVLEDILEYIYDQQNN</sequence>
<reference evidence="1 2" key="1">
    <citation type="submission" date="2019-01" db="EMBL/GenBank/DDBJ databases">
        <authorList>
            <consortium name="Pathogen Informatics"/>
        </authorList>
    </citation>
    <scope>NUCLEOTIDE SEQUENCE [LARGE SCALE GENOMIC DNA]</scope>
    <source>
        <strain evidence="1 2">NCTC10166</strain>
    </source>
</reference>
<dbReference type="AlphaFoldDB" id="A0A449A4Y1"/>
<dbReference type="RefSeq" id="WP_129719721.1">
    <property type="nucleotide sequence ID" value="NZ_LR214951.1"/>
</dbReference>
<dbReference type="KEGG" id="mnu:NCTC10166_00289"/>
<accession>A0A449A4Y1</accession>
<protein>
    <submittedName>
        <fullName evidence="1">Uncharacterized protein</fullName>
    </submittedName>
</protein>
<keyword evidence="2" id="KW-1185">Reference proteome</keyword>
<evidence type="ECO:0000313" key="1">
    <source>
        <dbReference type="EMBL" id="VEU59321.1"/>
    </source>
</evidence>
<organism evidence="1 2">
    <name type="scientific">Mesomycoplasma neurolyticum</name>
    <dbReference type="NCBI Taxonomy" id="2120"/>
    <lineage>
        <taxon>Bacteria</taxon>
        <taxon>Bacillati</taxon>
        <taxon>Mycoplasmatota</taxon>
        <taxon>Mycoplasmoidales</taxon>
        <taxon>Metamycoplasmataceae</taxon>
        <taxon>Mesomycoplasma</taxon>
    </lineage>
</organism>
<dbReference type="Proteomes" id="UP000289440">
    <property type="component" value="Chromosome"/>
</dbReference>